<dbReference type="GO" id="GO:0016020">
    <property type="term" value="C:membrane"/>
    <property type="evidence" value="ECO:0007669"/>
    <property type="project" value="UniProtKB-SubCell"/>
</dbReference>
<comment type="subcellular location">
    <subcellularLocation>
        <location evidence="1">Membrane</location>
    </subcellularLocation>
</comment>
<keyword evidence="2" id="KW-0472">Membrane</keyword>
<dbReference type="AlphaFoldDB" id="A0A562K703"/>
<evidence type="ECO:0000256" key="2">
    <source>
        <dbReference type="ARBA" id="ARBA00023136"/>
    </source>
</evidence>
<comment type="caution">
    <text evidence="4">The sequence shown here is derived from an EMBL/GenBank/DDBJ whole genome shotgun (WGS) entry which is preliminary data.</text>
</comment>
<dbReference type="Gene3D" id="3.40.710.10">
    <property type="entry name" value="DD-peptidase/beta-lactamase superfamily"/>
    <property type="match status" value="1"/>
</dbReference>
<reference evidence="4 5" key="1">
    <citation type="journal article" date="2015" name="Stand. Genomic Sci.">
        <title>Genomic Encyclopedia of Bacterial and Archaeal Type Strains, Phase III: the genomes of soil and plant-associated and newly described type strains.</title>
        <authorList>
            <person name="Whitman W.B."/>
            <person name="Woyke T."/>
            <person name="Klenk H.P."/>
            <person name="Zhou Y."/>
            <person name="Lilburn T.G."/>
            <person name="Beck B.J."/>
            <person name="De Vos P."/>
            <person name="Vandamme P."/>
            <person name="Eisen J.A."/>
            <person name="Garrity G."/>
            <person name="Hugenholtz P."/>
            <person name="Kyrpides N.C."/>
        </authorList>
    </citation>
    <scope>NUCLEOTIDE SEQUENCE [LARGE SCALE GENOMIC DNA]</scope>
    <source>
        <strain evidence="4 5">CGMCC 1.10115</strain>
    </source>
</reference>
<keyword evidence="5" id="KW-1185">Reference proteome</keyword>
<name>A0A562K703_9BACI</name>
<evidence type="ECO:0000256" key="1">
    <source>
        <dbReference type="ARBA" id="ARBA00004370"/>
    </source>
</evidence>
<dbReference type="PANTHER" id="PTHR46825">
    <property type="entry name" value="D-ALANYL-D-ALANINE-CARBOXYPEPTIDASE/ENDOPEPTIDASE AMPH"/>
    <property type="match status" value="1"/>
</dbReference>
<dbReference type="Proteomes" id="UP000318667">
    <property type="component" value="Unassembled WGS sequence"/>
</dbReference>
<dbReference type="InterPro" id="IPR012338">
    <property type="entry name" value="Beta-lactam/transpept-like"/>
</dbReference>
<proteinExistence type="predicted"/>
<dbReference type="SUPFAM" id="SSF56601">
    <property type="entry name" value="beta-lactamase/transpeptidase-like"/>
    <property type="match status" value="1"/>
</dbReference>
<accession>A0A562K703</accession>
<dbReference type="Pfam" id="PF00144">
    <property type="entry name" value="Beta-lactamase"/>
    <property type="match status" value="1"/>
</dbReference>
<feature type="domain" description="Beta-lactamase-related" evidence="3">
    <location>
        <begin position="50"/>
        <end position="358"/>
    </location>
</feature>
<evidence type="ECO:0000259" key="3">
    <source>
        <dbReference type="Pfam" id="PF00144"/>
    </source>
</evidence>
<evidence type="ECO:0000313" key="5">
    <source>
        <dbReference type="Proteomes" id="UP000318667"/>
    </source>
</evidence>
<organism evidence="4 5">
    <name type="scientific">Cytobacillus oceanisediminis</name>
    <dbReference type="NCBI Taxonomy" id="665099"/>
    <lineage>
        <taxon>Bacteria</taxon>
        <taxon>Bacillati</taxon>
        <taxon>Bacillota</taxon>
        <taxon>Bacilli</taxon>
        <taxon>Bacillales</taxon>
        <taxon>Bacillaceae</taxon>
        <taxon>Cytobacillus</taxon>
    </lineage>
</organism>
<protein>
    <submittedName>
        <fullName evidence="4">CubicO group peptidase (Beta-lactamase class C family)</fullName>
    </submittedName>
</protein>
<dbReference type="EMBL" id="VLKI01000001">
    <property type="protein sequence ID" value="TWH91180.1"/>
    <property type="molecule type" value="Genomic_DNA"/>
</dbReference>
<evidence type="ECO:0000313" key="4">
    <source>
        <dbReference type="EMBL" id="TWH91180.1"/>
    </source>
</evidence>
<dbReference type="PANTHER" id="PTHR46825:SF11">
    <property type="entry name" value="PENICILLIN-BINDING PROTEIN 4"/>
    <property type="match status" value="1"/>
</dbReference>
<dbReference type="InterPro" id="IPR050491">
    <property type="entry name" value="AmpC-like"/>
</dbReference>
<gene>
    <name evidence="4" type="ORF">IQ19_00635</name>
</gene>
<sequence length="368" mass="42466">MVYFNRVRYHKLFVTLSPWKNSLKGVLFMLKNKSTNKLLSDVIEDVNFSGVVLAKTEKEIAFQSARGHSNRADELLNNLNTRFGIASGCKLFTAIGICQLVEEGILTFDTRVKDILGDIFPHFDEDITVHHLLTHTSGMPDYFDEKIMDDFEELWKERPMYLLNYLRDFLPMFQNNKMMFKPGERFHYNNAGFILLGLIIEKRTGLNFQDYVQLNIFEPCGMKDSGYFRFDNLPKNTAIGYIDNEEDGTWRTNIYSLPIRGGSDGGAYVTAQDMTFLWNGLRTYKLLSKEYTEKLLTPHVMVKDVKFYGYGIWISKRNDSIFKYHVMGYDPGVSFHSAYYPASGLTLVIPSNKSYGPSAIMETFENHI</sequence>
<dbReference type="InterPro" id="IPR001466">
    <property type="entry name" value="Beta-lactam-related"/>
</dbReference>